<evidence type="ECO:0000256" key="11">
    <source>
        <dbReference type="PIRSR" id="PIRSR000106-3"/>
    </source>
</evidence>
<dbReference type="Proteomes" id="UP000664056">
    <property type="component" value="Unassembled WGS sequence"/>
</dbReference>
<feature type="binding site" evidence="8 11">
    <location>
        <position position="267"/>
    </location>
    <ligand>
        <name>a divalent metal cation</name>
        <dbReference type="ChEBI" id="CHEBI:60240"/>
    </ligand>
</feature>
<evidence type="ECO:0000256" key="8">
    <source>
        <dbReference type="HAMAP-Rule" id="MF_01619"/>
    </source>
</evidence>
<dbReference type="HAMAP" id="MF_01619">
    <property type="entry name" value="NAD_malic_enz"/>
    <property type="match status" value="1"/>
</dbReference>
<comment type="similarity">
    <text evidence="2 8 12">Belongs to the malic enzymes family.</text>
</comment>
<evidence type="ECO:0000256" key="4">
    <source>
        <dbReference type="ARBA" id="ARBA00023002"/>
    </source>
</evidence>
<keyword evidence="5 8" id="KW-0520">NAD</keyword>
<dbReference type="Pfam" id="PF03949">
    <property type="entry name" value="Malic_M"/>
    <property type="match status" value="1"/>
</dbReference>
<dbReference type="SMART" id="SM00919">
    <property type="entry name" value="Malic_M"/>
    <property type="match status" value="1"/>
</dbReference>
<reference evidence="17 18" key="1">
    <citation type="submission" date="2017-12" db="EMBL/GenBank/DDBJ databases">
        <title>FDA dAtabase for Regulatory Grade micrObial Sequences (FDA-ARGOS): Supporting development and validation of Infectious Disease Dx tests.</title>
        <authorList>
            <person name="Hoffmann M."/>
            <person name="Allard M."/>
            <person name="Evans P."/>
            <person name="Brown E."/>
            <person name="Tallon L.J."/>
            <person name="Sadzewicz L."/>
            <person name="Sengamalay N."/>
            <person name="Ott S."/>
            <person name="Godinez A."/>
            <person name="Nagaraj S."/>
            <person name="Vavikolanu K."/>
            <person name="Aluvathingal J."/>
            <person name="Nadendla S."/>
            <person name="Hobson J."/>
            <person name="Sichtig H."/>
        </authorList>
    </citation>
    <scope>NUCLEOTIDE SEQUENCE [LARGE SCALE GENOMIC DNA]</scope>
    <source>
        <strain evidence="18">ATCC 29307</strain>
        <strain evidence="17">FDAARGOS_118</strain>
    </source>
</reference>
<sequence length="562" mass="62102">MNNDKRPLYIPFAGPALLSTPLLNKGSAFSAEERISFNLEGLLPETTETIQEQVERAYMQYKAFESDMDKHIYLRNIQDTNETLFYRLVQNHITEMMPIIYTPTVGAACENFSNIYRRGRGLFVSYANRDRIDDILNNASNHNVKVIVVTDGERILGLGDQGIGGMGIPIGKLSLYTACGGISPAYTLPIVLDVGTNNPQRLADPMYMGWRHPRITGADYDAFVEEFIQAVQRRWPDALIQFEDFAQKNAMPLLERYKNRICCFNDDIQGTAAVTVGSLMAACQAAGSKLSEQRITFLGAGSAGCGIAEAIIAQMVSEGISDKQARSQVFMVDRWGLLQEGMPNLLDFQQRLVQKHTVTAKWETEANGFSLLDVVKNAKPTVLIGVSGAPGLFTQEVIQEMHKHCPRPIVFPLSNPTSRVEAVPADIIRWTNGDALVATGSPFDPVIHEGKTYPIVQCNNSYIFPGIGLGVLAVNAKRVTDEMLMESSRALATCSPLAINGKGALLPPLEEIHTVSKRIAYAVAKKAIEQGVALEIADDALQVAIEQHFWQPVYRRYKRTAF</sequence>
<comment type="cofactor">
    <cofactor evidence="1">
        <name>Mn(2+)</name>
        <dbReference type="ChEBI" id="CHEBI:29035"/>
    </cofactor>
</comment>
<comment type="catalytic activity">
    <reaction evidence="7 8">
        <text>(S)-malate + NAD(+) = pyruvate + CO2 + NADH</text>
        <dbReference type="Rhea" id="RHEA:12653"/>
        <dbReference type="ChEBI" id="CHEBI:15361"/>
        <dbReference type="ChEBI" id="CHEBI:15589"/>
        <dbReference type="ChEBI" id="CHEBI:16526"/>
        <dbReference type="ChEBI" id="CHEBI:57540"/>
        <dbReference type="ChEBI" id="CHEBI:57945"/>
        <dbReference type="EC" id="1.1.1.38"/>
    </reaction>
</comment>
<reference evidence="15" key="3">
    <citation type="submission" date="2019-01" db="EMBL/GenBank/DDBJ databases">
        <authorList>
            <consortium name="NCBI Pathogen Detection Project"/>
        </authorList>
    </citation>
    <scope>NUCLEOTIDE SEQUENCE</scope>
    <source>
        <strain evidence="15">BCW_3452</strain>
    </source>
</reference>
<evidence type="ECO:0000256" key="9">
    <source>
        <dbReference type="PIRSR" id="PIRSR000106-1"/>
    </source>
</evidence>
<comment type="caution">
    <text evidence="15">The sequence shown here is derived from an EMBL/GenBank/DDBJ whole genome shotgun (WGS) entry which is preliminary data.</text>
</comment>
<comment type="catalytic activity">
    <reaction evidence="6 8">
        <text>oxaloacetate + H(+) = pyruvate + CO2</text>
        <dbReference type="Rhea" id="RHEA:15641"/>
        <dbReference type="ChEBI" id="CHEBI:15361"/>
        <dbReference type="ChEBI" id="CHEBI:15378"/>
        <dbReference type="ChEBI" id="CHEBI:16452"/>
        <dbReference type="ChEBI" id="CHEBI:16526"/>
        <dbReference type="EC" id="1.1.1.38"/>
    </reaction>
</comment>
<evidence type="ECO:0000313" key="17">
    <source>
        <dbReference type="EMBL" id="PNM68030.1"/>
    </source>
</evidence>
<proteinExistence type="inferred from homology"/>
<feature type="binding site" evidence="8">
    <location>
        <position position="154"/>
    </location>
    <ligand>
        <name>NAD(+)</name>
        <dbReference type="ChEBI" id="CHEBI:57540"/>
    </ligand>
</feature>
<dbReference type="AlphaFoldDB" id="A0A2S3S832"/>
<feature type="binding site" evidence="8">
    <location>
        <position position="415"/>
    </location>
    <ligand>
        <name>NAD(+)</name>
        <dbReference type="ChEBI" id="CHEBI:57540"/>
    </ligand>
</feature>
<gene>
    <name evidence="8" type="primary">maeA</name>
    <name evidence="17" type="ORF">AL548_018265</name>
    <name evidence="15" type="ORF">I7730_21075</name>
    <name evidence="16" type="ORF">J0J18_16225</name>
</gene>
<evidence type="ECO:0000313" key="15">
    <source>
        <dbReference type="EMBL" id="HAS8542286.1"/>
    </source>
</evidence>
<dbReference type="FunFam" id="3.40.50.10380:FF:000001">
    <property type="entry name" value="NAD-dependent malic enzyme"/>
    <property type="match status" value="1"/>
</dbReference>
<keyword evidence="4 8" id="KW-0560">Oxidoreductase</keyword>
<dbReference type="InterPro" id="IPR037062">
    <property type="entry name" value="Malic_N_dom_sf"/>
</dbReference>
<dbReference type="Gene3D" id="3.40.50.10380">
    <property type="entry name" value="Malic enzyme, N-terminal domain"/>
    <property type="match status" value="1"/>
</dbReference>
<dbReference type="CDD" id="cd05312">
    <property type="entry name" value="NAD_bind_1_malic_enz"/>
    <property type="match status" value="1"/>
</dbReference>
<feature type="binding site" evidence="8 11">
    <location>
        <position position="243"/>
    </location>
    <ligand>
        <name>a divalent metal cation</name>
        <dbReference type="ChEBI" id="CHEBI:60240"/>
    </ligand>
</feature>
<dbReference type="InterPro" id="IPR001891">
    <property type="entry name" value="Malic_OxRdtase"/>
</dbReference>
<dbReference type="NCBIfam" id="NF010052">
    <property type="entry name" value="PRK13529.1"/>
    <property type="match status" value="1"/>
</dbReference>
<dbReference type="SUPFAM" id="SSF53223">
    <property type="entry name" value="Aminoacid dehydrogenase-like, N-terminal domain"/>
    <property type="match status" value="1"/>
</dbReference>
<evidence type="ECO:0000313" key="16">
    <source>
        <dbReference type="EMBL" id="MBN8123293.1"/>
    </source>
</evidence>
<dbReference type="PROSITE" id="PS00331">
    <property type="entry name" value="MALIC_ENZYMES"/>
    <property type="match status" value="1"/>
</dbReference>
<protein>
    <recommendedName>
        <fullName evidence="8">NAD-dependent malic enzyme</fullName>
        <shortName evidence="8">NAD-ME</shortName>
        <ecNumber evidence="8">1.1.1.38</ecNumber>
    </recommendedName>
</protein>
<accession>A0A2S3S832</accession>
<dbReference type="FunFam" id="3.40.50.720:FF:000055">
    <property type="entry name" value="NAD-dependent malic enzyme"/>
    <property type="match status" value="1"/>
</dbReference>
<dbReference type="GO" id="GO:0051287">
    <property type="term" value="F:NAD binding"/>
    <property type="evidence" value="ECO:0007669"/>
    <property type="project" value="InterPro"/>
</dbReference>
<evidence type="ECO:0000256" key="1">
    <source>
        <dbReference type="ARBA" id="ARBA00001936"/>
    </source>
</evidence>
<comment type="subunit">
    <text evidence="8">Homotetramer.</text>
</comment>
<feature type="domain" description="Malic enzyme NAD-binding" evidence="13">
    <location>
        <begin position="268"/>
        <end position="528"/>
    </location>
</feature>
<dbReference type="Proteomes" id="UP000054370">
    <property type="component" value="Unassembled WGS sequence"/>
</dbReference>
<dbReference type="GO" id="GO:0006108">
    <property type="term" value="P:malate metabolic process"/>
    <property type="evidence" value="ECO:0007669"/>
    <property type="project" value="TreeGrafter"/>
</dbReference>
<evidence type="ECO:0000256" key="5">
    <source>
        <dbReference type="ARBA" id="ARBA00023027"/>
    </source>
</evidence>
<dbReference type="GO" id="GO:0005829">
    <property type="term" value="C:cytosol"/>
    <property type="evidence" value="ECO:0007669"/>
    <property type="project" value="TreeGrafter"/>
</dbReference>
<dbReference type="EMBL" id="JAFKOQ010000011">
    <property type="protein sequence ID" value="MBN8123293.1"/>
    <property type="molecule type" value="Genomic_DNA"/>
</dbReference>
<dbReference type="PRINTS" id="PR00072">
    <property type="entry name" value="MALOXRDTASE"/>
</dbReference>
<evidence type="ECO:0000256" key="3">
    <source>
        <dbReference type="ARBA" id="ARBA00022723"/>
    </source>
</evidence>
<dbReference type="SMART" id="SM01274">
    <property type="entry name" value="malic"/>
    <property type="match status" value="1"/>
</dbReference>
<keyword evidence="18" id="KW-1185">Reference proteome</keyword>
<dbReference type="SUPFAM" id="SSF51735">
    <property type="entry name" value="NAD(P)-binding Rossmann-fold domains"/>
    <property type="match status" value="1"/>
</dbReference>
<dbReference type="InterPro" id="IPR012302">
    <property type="entry name" value="Malic_NAD-bd"/>
</dbReference>
<comment type="cofactor">
    <cofactor evidence="8 11">
        <name>Mg(2+)</name>
        <dbReference type="ChEBI" id="CHEBI:18420"/>
    </cofactor>
    <cofactor evidence="8 11">
        <name>Mn(2+)</name>
        <dbReference type="ChEBI" id="CHEBI:29035"/>
    </cofactor>
    <text evidence="8 11">Divalent metal cations. Prefers magnesium or manganese.</text>
</comment>
<dbReference type="GO" id="GO:0004471">
    <property type="term" value="F:malate dehydrogenase (decarboxylating) (NAD+) activity"/>
    <property type="evidence" value="ECO:0007669"/>
    <property type="project" value="UniProtKB-UniRule"/>
</dbReference>
<feature type="active site" description="Proton donor" evidence="8 9">
    <location>
        <position position="101"/>
    </location>
</feature>
<dbReference type="GO" id="GO:0008948">
    <property type="term" value="F:oxaloacetate decarboxylase activity"/>
    <property type="evidence" value="ECO:0007669"/>
    <property type="project" value="UniProtKB-UniRule"/>
</dbReference>
<feature type="active site" description="Proton acceptor" evidence="8 9">
    <location>
        <position position="172"/>
    </location>
</feature>
<dbReference type="Proteomes" id="UP000863257">
    <property type="component" value="Unassembled WGS sequence"/>
</dbReference>
<evidence type="ECO:0000259" key="13">
    <source>
        <dbReference type="SMART" id="SM00919"/>
    </source>
</evidence>
<feature type="binding site" evidence="10">
    <location>
        <position position="459"/>
    </location>
    <ligand>
        <name>(S)-malate</name>
        <dbReference type="ChEBI" id="CHEBI:15589"/>
    </ligand>
</feature>
<dbReference type="Pfam" id="PF00390">
    <property type="entry name" value="malic"/>
    <property type="match status" value="1"/>
</dbReference>
<dbReference type="GO" id="GO:0046872">
    <property type="term" value="F:metal ion binding"/>
    <property type="evidence" value="ECO:0007669"/>
    <property type="project" value="UniProtKB-KW"/>
</dbReference>
<dbReference type="PANTHER" id="PTHR23406:SF34">
    <property type="entry name" value="NAD-DEPENDENT MALIC ENZYME, MITOCHONDRIAL"/>
    <property type="match status" value="1"/>
</dbReference>
<dbReference type="InterPro" id="IPR012301">
    <property type="entry name" value="Malic_N_dom"/>
</dbReference>
<organism evidence="15">
    <name type="scientific">Vibrio vulnificus</name>
    <dbReference type="NCBI Taxonomy" id="672"/>
    <lineage>
        <taxon>Bacteria</taxon>
        <taxon>Pseudomonadati</taxon>
        <taxon>Pseudomonadota</taxon>
        <taxon>Gammaproteobacteria</taxon>
        <taxon>Vibrionales</taxon>
        <taxon>Vibrionaceae</taxon>
        <taxon>Vibrio</taxon>
    </lineage>
</organism>
<feature type="binding site" evidence="10">
    <location>
        <position position="415"/>
    </location>
    <ligand>
        <name>(S)-malate</name>
        <dbReference type="ChEBI" id="CHEBI:15589"/>
    </ligand>
</feature>
<dbReference type="RefSeq" id="WP_038963120.1">
    <property type="nucleotide sequence ID" value="NZ_CP016321.1"/>
</dbReference>
<reference evidence="16" key="4">
    <citation type="submission" date="2021-03" db="EMBL/GenBank/DDBJ databases">
        <title>Study of the foodborne Vibrio vulnificus isolates from China.</title>
        <authorList>
            <person name="Zheng Z."/>
            <person name="Ye L."/>
        </authorList>
    </citation>
    <scope>NUCLEOTIDE SEQUENCE</scope>
    <source>
        <strain evidence="16">Vv1582</strain>
    </source>
</reference>
<dbReference type="InterPro" id="IPR036291">
    <property type="entry name" value="NAD(P)-bd_dom_sf"/>
</dbReference>
<dbReference type="InterPro" id="IPR046346">
    <property type="entry name" value="Aminoacid_DH-like_N_sf"/>
</dbReference>
<dbReference type="InterPro" id="IPR023667">
    <property type="entry name" value="NAD_malic_enz_proteobac"/>
</dbReference>
<dbReference type="Gene3D" id="3.40.50.720">
    <property type="entry name" value="NAD(P)-binding Rossmann-like Domain"/>
    <property type="match status" value="1"/>
</dbReference>
<dbReference type="EC" id="1.1.1.38" evidence="8"/>
<dbReference type="PANTHER" id="PTHR23406">
    <property type="entry name" value="MALIC ENZYME-RELATED"/>
    <property type="match status" value="1"/>
</dbReference>
<evidence type="ECO:0000256" key="7">
    <source>
        <dbReference type="ARBA" id="ARBA00052591"/>
    </source>
</evidence>
<evidence type="ECO:0000256" key="2">
    <source>
        <dbReference type="ARBA" id="ARBA00008785"/>
    </source>
</evidence>
<feature type="binding site" evidence="8">
    <location>
        <position position="267"/>
    </location>
    <ligand>
        <name>NAD(+)</name>
        <dbReference type="ChEBI" id="CHEBI:57540"/>
    </ligand>
</feature>
<reference evidence="15" key="2">
    <citation type="journal article" date="2018" name="Genome Biol.">
        <title>SKESA: strategic k-mer extension for scrupulous assemblies.</title>
        <authorList>
            <person name="Souvorov A."/>
            <person name="Agarwala R."/>
            <person name="Lipman D.J."/>
        </authorList>
    </citation>
    <scope>NUCLEOTIDE SEQUENCE</scope>
    <source>
        <strain evidence="15">BCW_3452</strain>
    </source>
</reference>
<dbReference type="PIRSF" id="PIRSF000106">
    <property type="entry name" value="ME"/>
    <property type="match status" value="1"/>
</dbReference>
<evidence type="ECO:0000256" key="12">
    <source>
        <dbReference type="RuleBase" id="RU003427"/>
    </source>
</evidence>
<dbReference type="InterPro" id="IPR015884">
    <property type="entry name" value="Malic_enzyme_CS"/>
</dbReference>
<feature type="binding site" evidence="10">
    <location>
        <position position="154"/>
    </location>
    <ligand>
        <name>(S)-malate</name>
        <dbReference type="ChEBI" id="CHEBI:15589"/>
    </ligand>
</feature>
<evidence type="ECO:0000256" key="10">
    <source>
        <dbReference type="PIRSR" id="PIRSR000106-2"/>
    </source>
</evidence>
<evidence type="ECO:0000313" key="18">
    <source>
        <dbReference type="Proteomes" id="UP000054370"/>
    </source>
</evidence>
<feature type="site" description="Important for activity" evidence="8">
    <location>
        <position position="267"/>
    </location>
</feature>
<name>A0A2S3S832_VIBVL</name>
<evidence type="ECO:0000256" key="6">
    <source>
        <dbReference type="ARBA" id="ARBA00050168"/>
    </source>
</evidence>
<dbReference type="EMBL" id="DACRBY010000035">
    <property type="protein sequence ID" value="HAS8542286.1"/>
    <property type="molecule type" value="Genomic_DNA"/>
</dbReference>
<evidence type="ECO:0000259" key="14">
    <source>
        <dbReference type="SMART" id="SM01274"/>
    </source>
</evidence>
<feature type="binding site" evidence="8 11">
    <location>
        <position position="244"/>
    </location>
    <ligand>
        <name>a divalent metal cation</name>
        <dbReference type="ChEBI" id="CHEBI:60240"/>
    </ligand>
</feature>
<feature type="domain" description="Malic enzyme N-terminal" evidence="14">
    <location>
        <begin position="78"/>
        <end position="258"/>
    </location>
</feature>
<keyword evidence="3 8" id="KW-0479">Metal-binding</keyword>
<dbReference type="EMBL" id="LOSH02000004">
    <property type="protein sequence ID" value="PNM68030.1"/>
    <property type="molecule type" value="Genomic_DNA"/>
</dbReference>